<dbReference type="InterPro" id="IPR021454">
    <property type="entry name" value="DUF3105"/>
</dbReference>
<proteinExistence type="predicted"/>
<gene>
    <name evidence="2" type="ORF">DFP97_103423</name>
</gene>
<feature type="transmembrane region" description="Helical" evidence="1">
    <location>
        <begin position="16"/>
        <end position="35"/>
    </location>
</feature>
<dbReference type="AlphaFoldDB" id="A0A368W6P3"/>
<protein>
    <submittedName>
        <fullName evidence="2">Uncharacterized protein DUF3105</fullName>
    </submittedName>
</protein>
<keyword evidence="1" id="KW-0472">Membrane</keyword>
<sequence>MNTHLGLHQESTSTLTLLYVGGFILLLSLICYWYASRLKKDNRSGLKKEQKAALKQKTKKMKIAAHLLLSASILVIIIHFAQSLGGNYDVKTLNFNVPIEVSDDQYYGADHTDSPVQYEMKIPTSGTHSPHDLKFGFYTEKPAYEKLVHNLEHGDIIIYHRADADPEQITQLKYFTKFRLAGAGILAVPNEDIPAGKEIVVTAWTKTMELTTYDEQKIGTFIYDYINKGPEEIPASIRRGGGTM</sequence>
<organism evidence="2 3">
    <name type="scientific">Paenibacillus prosopidis</name>
    <dbReference type="NCBI Taxonomy" id="630520"/>
    <lineage>
        <taxon>Bacteria</taxon>
        <taxon>Bacillati</taxon>
        <taxon>Bacillota</taxon>
        <taxon>Bacilli</taxon>
        <taxon>Bacillales</taxon>
        <taxon>Paenibacillaceae</taxon>
        <taxon>Paenibacillus</taxon>
    </lineage>
</organism>
<evidence type="ECO:0000256" key="1">
    <source>
        <dbReference type="SAM" id="Phobius"/>
    </source>
</evidence>
<comment type="caution">
    <text evidence="2">The sequence shown here is derived from an EMBL/GenBank/DDBJ whole genome shotgun (WGS) entry which is preliminary data.</text>
</comment>
<keyword evidence="1" id="KW-1133">Transmembrane helix</keyword>
<evidence type="ECO:0000313" key="3">
    <source>
        <dbReference type="Proteomes" id="UP000252415"/>
    </source>
</evidence>
<name>A0A368W6P3_9BACL</name>
<accession>A0A368W6P3</accession>
<dbReference type="OrthoDB" id="9809840at2"/>
<dbReference type="Proteomes" id="UP000252415">
    <property type="component" value="Unassembled WGS sequence"/>
</dbReference>
<keyword evidence="3" id="KW-1185">Reference proteome</keyword>
<reference evidence="2 3" key="1">
    <citation type="submission" date="2018-07" db="EMBL/GenBank/DDBJ databases">
        <title>Genomic Encyclopedia of Type Strains, Phase III (KMG-III): the genomes of soil and plant-associated and newly described type strains.</title>
        <authorList>
            <person name="Whitman W."/>
        </authorList>
    </citation>
    <scope>NUCLEOTIDE SEQUENCE [LARGE SCALE GENOMIC DNA]</scope>
    <source>
        <strain evidence="2 3">CECT 7506</strain>
    </source>
</reference>
<evidence type="ECO:0000313" key="2">
    <source>
        <dbReference type="EMBL" id="RCW50402.1"/>
    </source>
</evidence>
<dbReference type="RefSeq" id="WP_114379219.1">
    <property type="nucleotide sequence ID" value="NZ_QPJD01000003.1"/>
</dbReference>
<keyword evidence="1" id="KW-0812">Transmembrane</keyword>
<dbReference type="Pfam" id="PF11303">
    <property type="entry name" value="DUF3105"/>
    <property type="match status" value="1"/>
</dbReference>
<feature type="transmembrane region" description="Helical" evidence="1">
    <location>
        <begin position="63"/>
        <end position="81"/>
    </location>
</feature>
<dbReference type="EMBL" id="QPJD01000003">
    <property type="protein sequence ID" value="RCW50402.1"/>
    <property type="molecule type" value="Genomic_DNA"/>
</dbReference>